<dbReference type="Proteomes" id="UP001140091">
    <property type="component" value="Unassembled WGS sequence"/>
</dbReference>
<reference evidence="2" key="1">
    <citation type="submission" date="2022-06" db="EMBL/GenBank/DDBJ databases">
        <title>Genome Sequence of Candolleomyces eurysporus.</title>
        <authorList>
            <person name="Buettner E."/>
        </authorList>
    </citation>
    <scope>NUCLEOTIDE SEQUENCE</scope>
    <source>
        <strain evidence="2">VTCC 930004</strain>
    </source>
</reference>
<gene>
    <name evidence="2" type="ORF">H1R20_g8040</name>
</gene>
<dbReference type="AlphaFoldDB" id="A0A9W8J5Y0"/>
<dbReference type="OrthoDB" id="3064243at2759"/>
<keyword evidence="3" id="KW-1185">Reference proteome</keyword>
<evidence type="ECO:0000313" key="2">
    <source>
        <dbReference type="EMBL" id="KAJ2929056.1"/>
    </source>
</evidence>
<protein>
    <submittedName>
        <fullName evidence="2">Uncharacterized protein</fullName>
    </submittedName>
</protein>
<evidence type="ECO:0000313" key="3">
    <source>
        <dbReference type="Proteomes" id="UP001140091"/>
    </source>
</evidence>
<name>A0A9W8J5Y0_9AGAR</name>
<feature type="region of interest" description="Disordered" evidence="1">
    <location>
        <begin position="211"/>
        <end position="248"/>
    </location>
</feature>
<organism evidence="2 3">
    <name type="scientific">Candolleomyces eurysporus</name>
    <dbReference type="NCBI Taxonomy" id="2828524"/>
    <lineage>
        <taxon>Eukaryota</taxon>
        <taxon>Fungi</taxon>
        <taxon>Dikarya</taxon>
        <taxon>Basidiomycota</taxon>
        <taxon>Agaricomycotina</taxon>
        <taxon>Agaricomycetes</taxon>
        <taxon>Agaricomycetidae</taxon>
        <taxon>Agaricales</taxon>
        <taxon>Agaricineae</taxon>
        <taxon>Psathyrellaceae</taxon>
        <taxon>Candolleomyces</taxon>
    </lineage>
</organism>
<feature type="non-terminal residue" evidence="2">
    <location>
        <position position="400"/>
    </location>
</feature>
<accession>A0A9W8J5Y0</accession>
<sequence length="400" mass="45695">MEKAGDVVKVSTQDRERLEVIGKELHGIIDKTGLPVHILLQHTGLLIRWTRGQNSWNLYQEYVCMQNRKIPFETFSSMVKTEYDERKKCSSLQQWKNLKETWRNAVTKDWMSKVTTVQHSASSDNVSMVKHISQIVTQFNELQGKIRNGAPIEMITLVYSSDPHMRQLSQFLEMIERFITLSNALALGVTSFEPDEMSLEDLLSFAADVEKGSDSKPVDPTEGDLSKAGSSDHHIKGVKPGANSSKPLKTSGVDSICDYRGNVKRFTKNGELSDGLSLDCDRDGLCSVIRLLLKSLFADATGVANPNIWGTCIHLFLIKHKISFIWPSSELKGKDHPGDPHWDPKYWGSSLMQEAIDWIGGRADKHNRKYQYVYIEEWSKGQYSHFKKRQKEFQLIYYFR</sequence>
<proteinExistence type="predicted"/>
<evidence type="ECO:0000256" key="1">
    <source>
        <dbReference type="SAM" id="MobiDB-lite"/>
    </source>
</evidence>
<dbReference type="EMBL" id="JANBPK010000904">
    <property type="protein sequence ID" value="KAJ2929056.1"/>
    <property type="molecule type" value="Genomic_DNA"/>
</dbReference>
<comment type="caution">
    <text evidence="2">The sequence shown here is derived from an EMBL/GenBank/DDBJ whole genome shotgun (WGS) entry which is preliminary data.</text>
</comment>